<sequence>MAGMNGFSAFGTRIPSSSWKFSKIAHSTRVVAHIVALSMCTKGTCKTI</sequence>
<accession>A0A915CCZ2</accession>
<reference evidence="2" key="1">
    <citation type="submission" date="2022-11" db="UniProtKB">
        <authorList>
            <consortium name="WormBaseParasite"/>
        </authorList>
    </citation>
    <scope>IDENTIFICATION</scope>
</reference>
<dbReference type="Proteomes" id="UP000887569">
    <property type="component" value="Unplaced"/>
</dbReference>
<evidence type="ECO:0000313" key="2">
    <source>
        <dbReference type="WBParaSite" id="PgR124_g004_t01"/>
    </source>
</evidence>
<protein>
    <submittedName>
        <fullName evidence="2">Uncharacterized protein</fullName>
    </submittedName>
</protein>
<keyword evidence="1" id="KW-1185">Reference proteome</keyword>
<name>A0A915CCZ2_PARUN</name>
<dbReference type="AlphaFoldDB" id="A0A915CCZ2"/>
<proteinExistence type="predicted"/>
<organism evidence="1 2">
    <name type="scientific">Parascaris univalens</name>
    <name type="common">Nematode worm</name>
    <dbReference type="NCBI Taxonomy" id="6257"/>
    <lineage>
        <taxon>Eukaryota</taxon>
        <taxon>Metazoa</taxon>
        <taxon>Ecdysozoa</taxon>
        <taxon>Nematoda</taxon>
        <taxon>Chromadorea</taxon>
        <taxon>Rhabditida</taxon>
        <taxon>Spirurina</taxon>
        <taxon>Ascaridomorpha</taxon>
        <taxon>Ascaridoidea</taxon>
        <taxon>Ascarididae</taxon>
        <taxon>Parascaris</taxon>
    </lineage>
</organism>
<evidence type="ECO:0000313" key="1">
    <source>
        <dbReference type="Proteomes" id="UP000887569"/>
    </source>
</evidence>
<dbReference type="WBParaSite" id="PgR124_g004_t01">
    <property type="protein sequence ID" value="PgR124_g004_t01"/>
    <property type="gene ID" value="PgR124_g004"/>
</dbReference>